<feature type="domain" description="Large ribosomal subunit protein uL30-like ferredoxin-like fold" evidence="8">
    <location>
        <begin position="4"/>
        <end position="54"/>
    </location>
</feature>
<gene>
    <name evidence="9" type="ORF">BN1211_0907</name>
    <name evidence="10" type="ORF">CYBJADRAFT_165577</name>
</gene>
<accession>A0A1E4S9U5</accession>
<keyword evidence="3" id="KW-0689">Ribosomal protein</keyword>
<dbReference type="GO" id="GO:0006412">
    <property type="term" value="P:translation"/>
    <property type="evidence" value="ECO:0007669"/>
    <property type="project" value="InterPro"/>
</dbReference>
<evidence type="ECO:0000313" key="12">
    <source>
        <dbReference type="Proteomes" id="UP000094389"/>
    </source>
</evidence>
<dbReference type="AlphaFoldDB" id="A0A0H5BZK4"/>
<comment type="function">
    <text evidence="7">Component of the mitochondrial ribosome (mitoribosome), a dedicated translation machinery responsible for the synthesis of mitochondrial genome-encoded proteins, including at least some of the essential transmembrane subunits of the mitochondrial respiratory chain. The mitoribosomes are attached to the mitochondrial inner membrane and translation products are cotranslationally integrated into the membrane.</text>
</comment>
<evidence type="ECO:0000256" key="4">
    <source>
        <dbReference type="ARBA" id="ARBA00023128"/>
    </source>
</evidence>
<dbReference type="SUPFAM" id="SSF55129">
    <property type="entry name" value="Ribosomal protein L30p/L7e"/>
    <property type="match status" value="1"/>
</dbReference>
<proteinExistence type="inferred from homology"/>
<evidence type="ECO:0000313" key="11">
    <source>
        <dbReference type="Proteomes" id="UP000038830"/>
    </source>
</evidence>
<dbReference type="EMBL" id="KV453925">
    <property type="protein sequence ID" value="ODV76271.1"/>
    <property type="molecule type" value="Genomic_DNA"/>
</dbReference>
<evidence type="ECO:0000313" key="10">
    <source>
        <dbReference type="EMBL" id="ODV76271.1"/>
    </source>
</evidence>
<dbReference type="GO" id="GO:0005739">
    <property type="term" value="C:mitochondrion"/>
    <property type="evidence" value="ECO:0007669"/>
    <property type="project" value="UniProtKB-SubCell"/>
</dbReference>
<accession>A0A0H5BZK4</accession>
<evidence type="ECO:0000256" key="5">
    <source>
        <dbReference type="ARBA" id="ARBA00023274"/>
    </source>
</evidence>
<dbReference type="OMA" id="FHPAEPQ"/>
<comment type="subcellular location">
    <subcellularLocation>
        <location evidence="1">Mitochondrion</location>
    </subcellularLocation>
</comment>
<dbReference type="Proteomes" id="UP000038830">
    <property type="component" value="Unassembled WGS sequence"/>
</dbReference>
<name>A0A0H5BZK4_CYBJN</name>
<dbReference type="PANTHER" id="PTHR15892">
    <property type="entry name" value="MITOCHONDRIAL RIBOSOMAL PROTEIN L30"/>
    <property type="match status" value="1"/>
</dbReference>
<evidence type="ECO:0000313" key="9">
    <source>
        <dbReference type="EMBL" id="CEP20923.1"/>
    </source>
</evidence>
<sequence length="84" mass="9288">MSFYRITLKRSTIALPKTIKDTVTKLGLGKTGSVAYQQVGPHSAGMILKVKELVDVQVVENALSKAEERQLRKSDPGFTVEKQQ</sequence>
<dbReference type="Pfam" id="PF00327">
    <property type="entry name" value="Ribosomal_L30"/>
    <property type="match status" value="1"/>
</dbReference>
<keyword evidence="5" id="KW-0687">Ribonucleoprotein</keyword>
<dbReference type="CDD" id="cd01658">
    <property type="entry name" value="Ribosomal_L30"/>
    <property type="match status" value="1"/>
</dbReference>
<evidence type="ECO:0000256" key="2">
    <source>
        <dbReference type="ARBA" id="ARBA00007594"/>
    </source>
</evidence>
<dbReference type="FunFam" id="3.30.1390.20:FF:000010">
    <property type="entry name" value="Large subunit ribosomal protein L30"/>
    <property type="match status" value="1"/>
</dbReference>
<reference evidence="11" key="2">
    <citation type="journal article" date="2015" name="J. Biotechnol.">
        <title>The structure of the Cyberlindnera jadinii genome and its relation to Candida utilis analyzed by the occurrence of single nucleotide polymorphisms.</title>
        <authorList>
            <person name="Rupp O."/>
            <person name="Brinkrolf K."/>
            <person name="Buerth C."/>
            <person name="Kunigo M."/>
            <person name="Schneider J."/>
            <person name="Jaenicke S."/>
            <person name="Goesmann A."/>
            <person name="Puehler A."/>
            <person name="Jaeger K.-E."/>
            <person name="Ernst J.F."/>
        </authorList>
    </citation>
    <scope>NUCLEOTIDE SEQUENCE [LARGE SCALE GENOMIC DNA]</scope>
    <source>
        <strain evidence="11">ATCC 18201 / CBS 1600 / BCRC 20928 / JCM 3617 / NBRC 0987 / NRRL Y-1542</strain>
    </source>
</reference>
<keyword evidence="4" id="KW-0496">Mitochondrion</keyword>
<dbReference type="Proteomes" id="UP000094389">
    <property type="component" value="Unassembled WGS sequence"/>
</dbReference>
<dbReference type="PANTHER" id="PTHR15892:SF2">
    <property type="entry name" value="LARGE RIBOSOMAL SUBUNIT PROTEIN UL30M"/>
    <property type="match status" value="1"/>
</dbReference>
<organism evidence="9 11">
    <name type="scientific">Cyberlindnera jadinii (strain ATCC 18201 / CBS 1600 / BCRC 20928 / JCM 3617 / NBRC 0987 / NRRL Y-1542)</name>
    <name type="common">Torula yeast</name>
    <name type="synonym">Candida utilis</name>
    <dbReference type="NCBI Taxonomy" id="983966"/>
    <lineage>
        <taxon>Eukaryota</taxon>
        <taxon>Fungi</taxon>
        <taxon>Dikarya</taxon>
        <taxon>Ascomycota</taxon>
        <taxon>Saccharomycotina</taxon>
        <taxon>Saccharomycetes</taxon>
        <taxon>Phaffomycetales</taxon>
        <taxon>Phaffomycetaceae</taxon>
        <taxon>Cyberlindnera</taxon>
    </lineage>
</organism>
<dbReference type="GO" id="GO:0015934">
    <property type="term" value="C:large ribosomal subunit"/>
    <property type="evidence" value="ECO:0007669"/>
    <property type="project" value="InterPro"/>
</dbReference>
<evidence type="ECO:0000256" key="1">
    <source>
        <dbReference type="ARBA" id="ARBA00004173"/>
    </source>
</evidence>
<dbReference type="InterPro" id="IPR036919">
    <property type="entry name" value="Ribo_uL30_ferredoxin-like_sf"/>
</dbReference>
<reference evidence="9" key="1">
    <citation type="submission" date="2014-12" db="EMBL/GenBank/DDBJ databases">
        <authorList>
            <person name="Jaenicke S."/>
        </authorList>
    </citation>
    <scope>NUCLEOTIDE SEQUENCE [LARGE SCALE GENOMIC DNA]</scope>
    <source>
        <strain evidence="9">CBS1600</strain>
    </source>
</reference>
<comment type="similarity">
    <text evidence="2">Belongs to the universal ribosomal protein uL30 family.</text>
</comment>
<evidence type="ECO:0000256" key="6">
    <source>
        <dbReference type="ARBA" id="ARBA00035281"/>
    </source>
</evidence>
<dbReference type="OrthoDB" id="509901at2759"/>
<evidence type="ECO:0000256" key="7">
    <source>
        <dbReference type="ARBA" id="ARBA00037226"/>
    </source>
</evidence>
<evidence type="ECO:0000259" key="8">
    <source>
        <dbReference type="Pfam" id="PF00327"/>
    </source>
</evidence>
<keyword evidence="12" id="KW-1185">Reference proteome</keyword>
<evidence type="ECO:0000256" key="3">
    <source>
        <dbReference type="ARBA" id="ARBA00022980"/>
    </source>
</evidence>
<protein>
    <recommendedName>
        <fullName evidence="6">Large ribosomal subunit protein uL30m</fullName>
    </recommendedName>
</protein>
<dbReference type="STRING" id="983966.A0A0H5BZK4"/>
<dbReference type="InterPro" id="IPR005996">
    <property type="entry name" value="Ribosomal_uL30_bac-type"/>
</dbReference>
<dbReference type="Gene3D" id="3.30.1390.20">
    <property type="entry name" value="Ribosomal protein L30, ferredoxin-like fold domain"/>
    <property type="match status" value="1"/>
</dbReference>
<dbReference type="InterPro" id="IPR016082">
    <property type="entry name" value="Ribosomal_uL30_ferredoxin-like"/>
</dbReference>
<reference evidence="10 12" key="3">
    <citation type="journal article" date="2016" name="Proc. Natl. Acad. Sci. U.S.A.">
        <title>Comparative genomics of biotechnologically important yeasts.</title>
        <authorList>
            <person name="Riley R."/>
            <person name="Haridas S."/>
            <person name="Wolfe K.H."/>
            <person name="Lopes M.R."/>
            <person name="Hittinger C.T."/>
            <person name="Goeker M."/>
            <person name="Salamov A.A."/>
            <person name="Wisecaver J.H."/>
            <person name="Long T.M."/>
            <person name="Calvey C.H."/>
            <person name="Aerts A.L."/>
            <person name="Barry K.W."/>
            <person name="Choi C."/>
            <person name="Clum A."/>
            <person name="Coughlan A.Y."/>
            <person name="Deshpande S."/>
            <person name="Douglass A.P."/>
            <person name="Hanson S.J."/>
            <person name="Klenk H.-P."/>
            <person name="LaButti K.M."/>
            <person name="Lapidus A."/>
            <person name="Lindquist E.A."/>
            <person name="Lipzen A.M."/>
            <person name="Meier-Kolthoff J.P."/>
            <person name="Ohm R.A."/>
            <person name="Otillar R.P."/>
            <person name="Pangilinan J.L."/>
            <person name="Peng Y."/>
            <person name="Rokas A."/>
            <person name="Rosa C.A."/>
            <person name="Scheuner C."/>
            <person name="Sibirny A.A."/>
            <person name="Slot J.C."/>
            <person name="Stielow J.B."/>
            <person name="Sun H."/>
            <person name="Kurtzman C.P."/>
            <person name="Blackwell M."/>
            <person name="Grigoriev I.V."/>
            <person name="Jeffries T.W."/>
        </authorList>
    </citation>
    <scope>NUCLEOTIDE SEQUENCE [LARGE SCALE GENOMIC DNA]</scope>
    <source>
        <strain evidence="12">ATCC 18201 / CBS 1600 / BCRC 20928 / JCM 3617 / NBRC 0987 / NRRL Y-1542</strain>
        <strain evidence="10">NRRL Y-1542</strain>
    </source>
</reference>
<dbReference type="EMBL" id="CDQK01000001">
    <property type="protein sequence ID" value="CEP20923.1"/>
    <property type="molecule type" value="Genomic_DNA"/>
</dbReference>
<dbReference type="GO" id="GO:0003735">
    <property type="term" value="F:structural constituent of ribosome"/>
    <property type="evidence" value="ECO:0007669"/>
    <property type="project" value="InterPro"/>
</dbReference>